<name>A0A3N6PJJ1_NATCH</name>
<organism evidence="3 4">
    <name type="scientific">Natrarchaeobius chitinivorans</name>
    <dbReference type="NCBI Taxonomy" id="1679083"/>
    <lineage>
        <taxon>Archaea</taxon>
        <taxon>Methanobacteriati</taxon>
        <taxon>Methanobacteriota</taxon>
        <taxon>Stenosarchaea group</taxon>
        <taxon>Halobacteria</taxon>
        <taxon>Halobacteriales</taxon>
        <taxon>Natrialbaceae</taxon>
        <taxon>Natrarchaeobius</taxon>
    </lineage>
</organism>
<dbReference type="OrthoDB" id="132546at2157"/>
<evidence type="ECO:0000313" key="3">
    <source>
        <dbReference type="EMBL" id="RQH01250.1"/>
    </source>
</evidence>
<dbReference type="InterPro" id="IPR028098">
    <property type="entry name" value="Glyco_trans_4-like_N"/>
</dbReference>
<sequence>MDDATVAASSHSSTTAGDRHGGRKLLVIAHNYSNFTKGQIDAIADRFEEVVVLVRYNRFTDLSGILEFDTLKKYGRDFKIADSSPENVEVVPLALTYAPIDRWYRSLGKHHYWAVKTELRGRIESFDLVHAHFSWTAGYVATRLGEEFGIPSVITVHENEDRLADELQSGNDDLYWTWKNADAIIRVNEKDCERLSEYNDTVHAIPNGYDRERLPLKETATARERLGISRDETVVFSLGGLIPRKRFDLLIEAVAAVEHDEPVVCAIGGRGKERRNLERLAQRYSNETLDVRVLGFIPNEELANWLNACDIFALASESEGNPTVMFEALGCGKPYVGTNVGGVDEIITTDEYGLLCPPNDTDALTEVLQRGLSRSWNRETILEYGTRFTWNEIADEVYDVYQDVVE</sequence>
<dbReference type="InterPro" id="IPR050194">
    <property type="entry name" value="Glycosyltransferase_grp1"/>
</dbReference>
<reference evidence="3 4" key="1">
    <citation type="submission" date="2018-10" db="EMBL/GenBank/DDBJ databases">
        <title>Natrarchaeobius chitinivorans gen. nov., sp. nov., and Natrarchaeobius haloalkaliphilus sp. nov., alkaliphilic, chitin-utilizing haloarchaea from hypersaline alkaline lakes.</title>
        <authorList>
            <person name="Sorokin D.Y."/>
            <person name="Elcheninov A.G."/>
            <person name="Kostrikina N.A."/>
            <person name="Bale N.J."/>
            <person name="Sinninghe Damste J.S."/>
            <person name="Khijniak T.V."/>
            <person name="Kublanov I.V."/>
            <person name="Toshchakov S.V."/>
        </authorList>
    </citation>
    <scope>NUCLEOTIDE SEQUENCE [LARGE SCALE GENOMIC DNA]</scope>
    <source>
        <strain evidence="3 4">AArcht7</strain>
    </source>
</reference>
<dbReference type="SUPFAM" id="SSF53756">
    <property type="entry name" value="UDP-Glycosyltransferase/glycogen phosphorylase"/>
    <property type="match status" value="1"/>
</dbReference>
<dbReference type="PANTHER" id="PTHR45947:SF3">
    <property type="entry name" value="SULFOQUINOVOSYL TRANSFERASE SQD2"/>
    <property type="match status" value="1"/>
</dbReference>
<keyword evidence="3" id="KW-0808">Transferase</keyword>
<keyword evidence="4" id="KW-1185">Reference proteome</keyword>
<evidence type="ECO:0000313" key="4">
    <source>
        <dbReference type="Proteomes" id="UP000281431"/>
    </source>
</evidence>
<dbReference type="PANTHER" id="PTHR45947">
    <property type="entry name" value="SULFOQUINOVOSYL TRANSFERASE SQD2"/>
    <property type="match status" value="1"/>
</dbReference>
<accession>A0A3N6PJJ1</accession>
<feature type="domain" description="Glycosyl transferase family 1" evidence="1">
    <location>
        <begin position="221"/>
        <end position="385"/>
    </location>
</feature>
<dbReference type="Gene3D" id="3.40.50.2000">
    <property type="entry name" value="Glycogen Phosphorylase B"/>
    <property type="match status" value="2"/>
</dbReference>
<dbReference type="Pfam" id="PF00534">
    <property type="entry name" value="Glycos_transf_1"/>
    <property type="match status" value="1"/>
</dbReference>
<dbReference type="InterPro" id="IPR001296">
    <property type="entry name" value="Glyco_trans_1"/>
</dbReference>
<feature type="domain" description="Glycosyltransferase subfamily 4-like N-terminal" evidence="2">
    <location>
        <begin position="108"/>
        <end position="213"/>
    </location>
</feature>
<dbReference type="Pfam" id="PF13439">
    <property type="entry name" value="Glyco_transf_4"/>
    <property type="match status" value="1"/>
</dbReference>
<gene>
    <name evidence="3" type="ORF">EA472_07290</name>
</gene>
<protein>
    <submittedName>
        <fullName evidence="3">Glycosyltransferase family 4 protein</fullName>
    </submittedName>
</protein>
<dbReference type="EMBL" id="REFZ01000004">
    <property type="protein sequence ID" value="RQH01250.1"/>
    <property type="molecule type" value="Genomic_DNA"/>
</dbReference>
<dbReference type="Proteomes" id="UP000281431">
    <property type="component" value="Unassembled WGS sequence"/>
</dbReference>
<evidence type="ECO:0000259" key="1">
    <source>
        <dbReference type="Pfam" id="PF00534"/>
    </source>
</evidence>
<dbReference type="GO" id="GO:0016757">
    <property type="term" value="F:glycosyltransferase activity"/>
    <property type="evidence" value="ECO:0007669"/>
    <property type="project" value="InterPro"/>
</dbReference>
<proteinExistence type="predicted"/>
<comment type="caution">
    <text evidence="3">The sequence shown here is derived from an EMBL/GenBank/DDBJ whole genome shotgun (WGS) entry which is preliminary data.</text>
</comment>
<evidence type="ECO:0000259" key="2">
    <source>
        <dbReference type="Pfam" id="PF13439"/>
    </source>
</evidence>
<dbReference type="AlphaFoldDB" id="A0A3N6PJJ1"/>